<keyword evidence="7" id="KW-0067">ATP-binding</keyword>
<evidence type="ECO:0000256" key="5">
    <source>
        <dbReference type="ARBA" id="ARBA00022741"/>
    </source>
</evidence>
<dbReference type="EC" id="2.7.13.3" evidence="2"/>
<dbReference type="Gene3D" id="1.10.287.130">
    <property type="match status" value="1"/>
</dbReference>
<evidence type="ECO:0000256" key="6">
    <source>
        <dbReference type="ARBA" id="ARBA00022777"/>
    </source>
</evidence>
<dbReference type="PRINTS" id="PR00344">
    <property type="entry name" value="BCTRLSENSOR"/>
</dbReference>
<protein>
    <recommendedName>
        <fullName evidence="2">histidine kinase</fullName>
        <ecNumber evidence="2">2.7.13.3</ecNumber>
    </recommendedName>
</protein>
<evidence type="ECO:0000256" key="2">
    <source>
        <dbReference type="ARBA" id="ARBA00012438"/>
    </source>
</evidence>
<dbReference type="SUPFAM" id="SSF55874">
    <property type="entry name" value="ATPase domain of HSP90 chaperone/DNA topoisomerase II/histidine kinase"/>
    <property type="match status" value="1"/>
</dbReference>
<dbReference type="InterPro" id="IPR005467">
    <property type="entry name" value="His_kinase_dom"/>
</dbReference>
<gene>
    <name evidence="10" type="ORF">GT019_05080</name>
</gene>
<keyword evidence="4" id="KW-0808">Transferase</keyword>
<dbReference type="SUPFAM" id="SSF47384">
    <property type="entry name" value="Homodimeric domain of signal transducing histidine kinase"/>
    <property type="match status" value="1"/>
</dbReference>
<dbReference type="Pfam" id="PF00512">
    <property type="entry name" value="HisKA"/>
    <property type="match status" value="1"/>
</dbReference>
<feature type="domain" description="Histidine kinase" evidence="9">
    <location>
        <begin position="159"/>
        <end position="371"/>
    </location>
</feature>
<evidence type="ECO:0000256" key="3">
    <source>
        <dbReference type="ARBA" id="ARBA00022553"/>
    </source>
</evidence>
<dbReference type="Proteomes" id="UP000665561">
    <property type="component" value="Unassembled WGS sequence"/>
</dbReference>
<keyword evidence="6" id="KW-0418">Kinase</keyword>
<dbReference type="InterPro" id="IPR036097">
    <property type="entry name" value="HisK_dim/P_sf"/>
</dbReference>
<dbReference type="SMART" id="SM00387">
    <property type="entry name" value="HATPase_c"/>
    <property type="match status" value="1"/>
</dbReference>
<comment type="caution">
    <text evidence="10">The sequence shown here is derived from an EMBL/GenBank/DDBJ whole genome shotgun (WGS) entry which is preliminary data.</text>
</comment>
<comment type="catalytic activity">
    <reaction evidence="1">
        <text>ATP + protein L-histidine = ADP + protein N-phospho-L-histidine.</text>
        <dbReference type="EC" id="2.7.13.3"/>
    </reaction>
</comment>
<dbReference type="EMBL" id="JAAAMV010000002">
    <property type="protein sequence ID" value="NBD23236.1"/>
    <property type="molecule type" value="Genomic_DNA"/>
</dbReference>
<dbReference type="CDD" id="cd00082">
    <property type="entry name" value="HisKA"/>
    <property type="match status" value="1"/>
</dbReference>
<dbReference type="RefSeq" id="WP_161741665.1">
    <property type="nucleotide sequence ID" value="NZ_JAAAMV010000002.1"/>
</dbReference>
<evidence type="ECO:0000256" key="1">
    <source>
        <dbReference type="ARBA" id="ARBA00000085"/>
    </source>
</evidence>
<evidence type="ECO:0000256" key="4">
    <source>
        <dbReference type="ARBA" id="ARBA00022679"/>
    </source>
</evidence>
<dbReference type="InterPro" id="IPR004358">
    <property type="entry name" value="Sig_transdc_His_kin-like_C"/>
</dbReference>
<dbReference type="InterPro" id="IPR036890">
    <property type="entry name" value="HATPase_C_sf"/>
</dbReference>
<keyword evidence="8" id="KW-0902">Two-component regulatory system</keyword>
<reference evidence="10 11" key="1">
    <citation type="submission" date="2020-01" db="EMBL/GenBank/DDBJ databases">
        <title>Paenibacillus soybeanensis sp. nov. isolated from the nodules of soybean (Glycine max(L.) Merr).</title>
        <authorList>
            <person name="Wang H."/>
        </authorList>
    </citation>
    <scope>NUCLEOTIDE SEQUENCE [LARGE SCALE GENOMIC DNA]</scope>
    <source>
        <strain evidence="10 11">T1</strain>
    </source>
</reference>
<dbReference type="PANTHER" id="PTHR43065">
    <property type="entry name" value="SENSOR HISTIDINE KINASE"/>
    <property type="match status" value="1"/>
</dbReference>
<evidence type="ECO:0000256" key="8">
    <source>
        <dbReference type="ARBA" id="ARBA00023012"/>
    </source>
</evidence>
<evidence type="ECO:0000256" key="7">
    <source>
        <dbReference type="ARBA" id="ARBA00022840"/>
    </source>
</evidence>
<accession>A0ABW9XKV6</accession>
<dbReference type="InterPro" id="IPR003661">
    <property type="entry name" value="HisK_dim/P_dom"/>
</dbReference>
<dbReference type="PROSITE" id="PS50109">
    <property type="entry name" value="HIS_KIN"/>
    <property type="match status" value="1"/>
</dbReference>
<sequence length="373" mass="42766">MSEFIRFFETHTGTIIENWIYRMETAYPGQNNLDLLRALSKKYIVLIADIDIPLDHHPIYREFEVWCENLLQQKVTIDQVLKSSAFFREAFIDAIAEFDAERSELMRLIACAISRIDTFQATIYTYFWKHAHGKIQAQDKLIEDMHDDKLNLIGKMASSMAHEIRNPLTTIKGFFVLVRKLLPPDELGKIDNYLDIIDHEFRNIEMQITGFLSFSRKPIADEDSIVTPLNELIEKTLLLVSPLLLNENIDLSLSLQEGIRVKIQKVSVVQVFSNLLNNAIDALREGKGDRKIIVLTYADDAYTYVRISNTGPEIPQEMQQRLFAPFVTSKSDGTGLGLAICKQIVERNGGTISFESNRHETSFTVRLNSFLDE</sequence>
<dbReference type="PANTHER" id="PTHR43065:SF10">
    <property type="entry name" value="PEROXIDE STRESS-ACTIVATED HISTIDINE KINASE MAK3"/>
    <property type="match status" value="1"/>
</dbReference>
<evidence type="ECO:0000313" key="10">
    <source>
        <dbReference type="EMBL" id="NBD23236.1"/>
    </source>
</evidence>
<dbReference type="Gene3D" id="3.30.565.10">
    <property type="entry name" value="Histidine kinase-like ATPase, C-terminal domain"/>
    <property type="match status" value="1"/>
</dbReference>
<dbReference type="Pfam" id="PF02518">
    <property type="entry name" value="HATPase_c"/>
    <property type="match status" value="1"/>
</dbReference>
<evidence type="ECO:0000313" key="11">
    <source>
        <dbReference type="Proteomes" id="UP000665561"/>
    </source>
</evidence>
<keyword evidence="11" id="KW-1185">Reference proteome</keyword>
<dbReference type="InterPro" id="IPR003594">
    <property type="entry name" value="HATPase_dom"/>
</dbReference>
<keyword evidence="5" id="KW-0547">Nucleotide-binding</keyword>
<proteinExistence type="predicted"/>
<organism evidence="10 11">
    <name type="scientific">Paenibacillus glycinis</name>
    <dbReference type="NCBI Taxonomy" id="2697035"/>
    <lineage>
        <taxon>Bacteria</taxon>
        <taxon>Bacillati</taxon>
        <taxon>Bacillota</taxon>
        <taxon>Bacilli</taxon>
        <taxon>Bacillales</taxon>
        <taxon>Paenibacillaceae</taxon>
        <taxon>Paenibacillus</taxon>
    </lineage>
</organism>
<dbReference type="SMART" id="SM00388">
    <property type="entry name" value="HisKA"/>
    <property type="match status" value="1"/>
</dbReference>
<keyword evidence="3" id="KW-0597">Phosphoprotein</keyword>
<evidence type="ECO:0000259" key="9">
    <source>
        <dbReference type="PROSITE" id="PS50109"/>
    </source>
</evidence>
<name>A0ABW9XKV6_9BACL</name>